<accession>A0AC35TWU1</accession>
<sequence length="205" mass="23846">MNQNNQTPRFVNVHQRNTTKDLDVWFSMATNKMDYYNSEYRGVQKVEHNIYLDSHSESNNVTGRIVGPRGTTIKELEVKTGTKISIRGQGKPTRNKDFVGPEDKLHAYIVCYDNYKDATEKVAHCAFLIKELINSSRRHRMHHGKAEQLKQLAIFNGTYVDPEYRKWKNAPCKPVMKFGFSYDELFKNLSNPTSIYNDVAYSIWL</sequence>
<protein>
    <submittedName>
        <fullName evidence="2">KH domain-containing protein</fullName>
    </submittedName>
</protein>
<dbReference type="WBParaSite" id="RSKR_0000497600.1">
    <property type="protein sequence ID" value="RSKR_0000497600.1"/>
    <property type="gene ID" value="RSKR_0000497600"/>
</dbReference>
<name>A0AC35TWU1_9BILA</name>
<proteinExistence type="predicted"/>
<reference evidence="2" key="1">
    <citation type="submission" date="2016-11" db="UniProtKB">
        <authorList>
            <consortium name="WormBaseParasite"/>
        </authorList>
    </citation>
    <scope>IDENTIFICATION</scope>
    <source>
        <strain evidence="2">KR3021</strain>
    </source>
</reference>
<evidence type="ECO:0000313" key="2">
    <source>
        <dbReference type="WBParaSite" id="RSKR_0000497600.1"/>
    </source>
</evidence>
<organism evidence="1 2">
    <name type="scientific">Rhabditophanes sp. KR3021</name>
    <dbReference type="NCBI Taxonomy" id="114890"/>
    <lineage>
        <taxon>Eukaryota</taxon>
        <taxon>Metazoa</taxon>
        <taxon>Ecdysozoa</taxon>
        <taxon>Nematoda</taxon>
        <taxon>Chromadorea</taxon>
        <taxon>Rhabditida</taxon>
        <taxon>Tylenchina</taxon>
        <taxon>Panagrolaimomorpha</taxon>
        <taxon>Strongyloidoidea</taxon>
        <taxon>Alloionematidae</taxon>
        <taxon>Rhabditophanes</taxon>
    </lineage>
</organism>
<evidence type="ECO:0000313" key="1">
    <source>
        <dbReference type="Proteomes" id="UP000095286"/>
    </source>
</evidence>
<dbReference type="Proteomes" id="UP000095286">
    <property type="component" value="Unplaced"/>
</dbReference>